<evidence type="ECO:0000313" key="2">
    <source>
        <dbReference type="Proteomes" id="UP000424468"/>
    </source>
</evidence>
<dbReference type="KEGG" id="stab:STABA_v1c05170"/>
<dbReference type="EMBL" id="CP046276">
    <property type="protein sequence ID" value="QGS51880.1"/>
    <property type="molecule type" value="Genomic_DNA"/>
</dbReference>
<gene>
    <name evidence="1" type="ORF">STABA_v1c05170</name>
</gene>
<protein>
    <submittedName>
        <fullName evidence="1">Uncharacterized protein</fullName>
    </submittedName>
</protein>
<dbReference type="AlphaFoldDB" id="A0A6I6C6R0"/>
<dbReference type="Proteomes" id="UP000424468">
    <property type="component" value="Chromosome"/>
</dbReference>
<evidence type="ECO:0000313" key="1">
    <source>
        <dbReference type="EMBL" id="QGS51880.1"/>
    </source>
</evidence>
<name>A0A6I6C6R0_9MOLU</name>
<dbReference type="OrthoDB" id="389807at2"/>
<sequence length="91" mass="10821">MKKQELKYVIFKMLELKLVEIRKEINNISIIDLYNYINNIILKKDKIRNVNDAAFYIMNIKVNKLFEYINYESIKDDSNTIASDLKSILEG</sequence>
<keyword evidence="2" id="KW-1185">Reference proteome</keyword>
<reference evidence="1 2" key="1">
    <citation type="submission" date="2019-11" db="EMBL/GenBank/DDBJ databases">
        <title>Complete genome sequence of Spiroplasma tabanidicola TAUS-1 (DSM 22603).</title>
        <authorList>
            <person name="Huang C.-T."/>
            <person name="Lin Y.-C."/>
            <person name="Kuo C.-H."/>
        </authorList>
    </citation>
    <scope>NUCLEOTIDE SEQUENCE [LARGE SCALE GENOMIC DNA]</scope>
    <source>
        <strain evidence="1 2">TAUS-1</strain>
    </source>
</reference>
<accession>A0A6I6C6R0</accession>
<organism evidence="1 2">
    <name type="scientific">Spiroplasma tabanidicola</name>
    <dbReference type="NCBI Taxonomy" id="324079"/>
    <lineage>
        <taxon>Bacteria</taxon>
        <taxon>Bacillati</taxon>
        <taxon>Mycoplasmatota</taxon>
        <taxon>Mollicutes</taxon>
        <taxon>Entomoplasmatales</taxon>
        <taxon>Spiroplasmataceae</taxon>
        <taxon>Spiroplasma</taxon>
    </lineage>
</organism>
<dbReference type="RefSeq" id="WP_156006286.1">
    <property type="nucleotide sequence ID" value="NZ_CP046276.1"/>
</dbReference>
<proteinExistence type="predicted"/>